<accession>A0AA45QRU1</accession>
<dbReference type="AlphaFoldDB" id="A0AA45QRU1"/>
<evidence type="ECO:0000313" key="5">
    <source>
        <dbReference type="Proteomes" id="UP000663608"/>
    </source>
</evidence>
<evidence type="ECO:0000256" key="1">
    <source>
        <dbReference type="ARBA" id="ARBA00022679"/>
    </source>
</evidence>
<dbReference type="GO" id="GO:0016747">
    <property type="term" value="F:acyltransferase activity, transferring groups other than amino-acyl groups"/>
    <property type="evidence" value="ECO:0007669"/>
    <property type="project" value="InterPro"/>
</dbReference>
<dbReference type="SUPFAM" id="SSF55729">
    <property type="entry name" value="Acyl-CoA N-acyltransferases (Nat)"/>
    <property type="match status" value="1"/>
</dbReference>
<keyword evidence="5" id="KW-1185">Reference proteome</keyword>
<dbReference type="KEGG" id="lti:JW886_03505"/>
<dbReference type="CDD" id="cd04301">
    <property type="entry name" value="NAT_SF"/>
    <property type="match status" value="1"/>
</dbReference>
<proteinExistence type="predicted"/>
<dbReference type="InterPro" id="IPR000182">
    <property type="entry name" value="GNAT_dom"/>
</dbReference>
<organism evidence="4 5">
    <name type="scientific">Lactococcus taiwanensis</name>
    <dbReference type="NCBI Taxonomy" id="1151742"/>
    <lineage>
        <taxon>Bacteria</taxon>
        <taxon>Bacillati</taxon>
        <taxon>Bacillota</taxon>
        <taxon>Bacilli</taxon>
        <taxon>Lactobacillales</taxon>
        <taxon>Streptococcaceae</taxon>
        <taxon>Lactococcus</taxon>
    </lineage>
</organism>
<keyword evidence="2" id="KW-0012">Acyltransferase</keyword>
<dbReference type="Gene3D" id="3.40.630.30">
    <property type="match status" value="1"/>
</dbReference>
<evidence type="ECO:0000259" key="3">
    <source>
        <dbReference type="PROSITE" id="PS51186"/>
    </source>
</evidence>
<evidence type="ECO:0000313" key="4">
    <source>
        <dbReference type="EMBL" id="QSE77323.1"/>
    </source>
</evidence>
<dbReference type="PANTHER" id="PTHR43800">
    <property type="entry name" value="PEPTIDYL-LYSINE N-ACETYLTRANSFERASE YJAB"/>
    <property type="match status" value="1"/>
</dbReference>
<dbReference type="EMBL" id="CP070872">
    <property type="protein sequence ID" value="QSE77323.1"/>
    <property type="molecule type" value="Genomic_DNA"/>
</dbReference>
<dbReference type="Pfam" id="PF00583">
    <property type="entry name" value="Acetyltransf_1"/>
    <property type="match status" value="1"/>
</dbReference>
<dbReference type="PROSITE" id="PS51186">
    <property type="entry name" value="GNAT"/>
    <property type="match status" value="1"/>
</dbReference>
<dbReference type="PANTHER" id="PTHR43800:SF1">
    <property type="entry name" value="PEPTIDYL-LYSINE N-ACETYLTRANSFERASE YJAB"/>
    <property type="match status" value="1"/>
</dbReference>
<reference evidence="4 5" key="1">
    <citation type="submission" date="2021-02" db="EMBL/GenBank/DDBJ databases">
        <title>Complete genome sequence of Lactococcus lactis strain K_LL004.</title>
        <authorList>
            <person name="Kim H.B."/>
        </authorList>
    </citation>
    <scope>NUCLEOTIDE SEQUENCE [LARGE SCALE GENOMIC DNA]</scope>
    <source>
        <strain evidence="4 5">K_LL004</strain>
    </source>
</reference>
<dbReference type="Proteomes" id="UP000663608">
    <property type="component" value="Chromosome"/>
</dbReference>
<feature type="domain" description="N-acetyltransferase" evidence="3">
    <location>
        <begin position="1"/>
        <end position="137"/>
    </location>
</feature>
<evidence type="ECO:0000256" key="2">
    <source>
        <dbReference type="ARBA" id="ARBA00023315"/>
    </source>
</evidence>
<name>A0AA45QRU1_9LACT</name>
<dbReference type="InterPro" id="IPR016181">
    <property type="entry name" value="Acyl_CoA_acyltransferase"/>
</dbReference>
<dbReference type="RefSeq" id="WP_075524445.1">
    <property type="nucleotide sequence ID" value="NZ_CP070872.1"/>
</dbReference>
<keyword evidence="1" id="KW-0808">Transferase</keyword>
<gene>
    <name evidence="4" type="ORF">JW886_03505</name>
</gene>
<protein>
    <submittedName>
        <fullName evidence="4">GNAT family N-acetyltransferase</fullName>
    </submittedName>
</protein>
<sequence>MQKIKLDKITQQKEDFLPLLLLADDGPHLRNYLKKGELFILSVTDGAVIGAVVVTEKYPRQYEIENFAVATEYQRQGYGKVMMEHLIKQYQNRADVLMVGTDDVSGNVQFYKKCGFEETQILKNYFVEHYEHALFDRGRQLKDKVYLRKNLK</sequence>